<dbReference type="SUPFAM" id="SSF55729">
    <property type="entry name" value="Acyl-CoA N-acyltransferases (Nat)"/>
    <property type="match status" value="1"/>
</dbReference>
<feature type="domain" description="N-acetyltransferase" evidence="1">
    <location>
        <begin position="14"/>
        <end position="163"/>
    </location>
</feature>
<dbReference type="Gene3D" id="3.40.630.30">
    <property type="match status" value="1"/>
</dbReference>
<gene>
    <name evidence="2" type="ORF">PNW00_12670</name>
</gene>
<dbReference type="CDD" id="cd04301">
    <property type="entry name" value="NAT_SF"/>
    <property type="match status" value="1"/>
</dbReference>
<dbReference type="PROSITE" id="PS51186">
    <property type="entry name" value="GNAT"/>
    <property type="match status" value="1"/>
</dbReference>
<comment type="caution">
    <text evidence="2">The sequence shown here is derived from an EMBL/GenBank/DDBJ whole genome shotgun (WGS) entry which is preliminary data.</text>
</comment>
<dbReference type="InterPro" id="IPR016181">
    <property type="entry name" value="Acyl_CoA_acyltransferase"/>
</dbReference>
<dbReference type="AlphaFoldDB" id="A0AAW6EHH8"/>
<name>A0AAW6EHH8_9FIRM</name>
<dbReference type="InterPro" id="IPR000182">
    <property type="entry name" value="GNAT_dom"/>
</dbReference>
<dbReference type="EMBL" id="JAQMLU010000028">
    <property type="protein sequence ID" value="MDB8751293.1"/>
    <property type="molecule type" value="Genomic_DNA"/>
</dbReference>
<dbReference type="GO" id="GO:0016747">
    <property type="term" value="F:acyltransferase activity, transferring groups other than amino-acyl groups"/>
    <property type="evidence" value="ECO:0007669"/>
    <property type="project" value="InterPro"/>
</dbReference>
<reference evidence="2" key="1">
    <citation type="submission" date="2023-01" db="EMBL/GenBank/DDBJ databases">
        <title>Human gut microbiome strain richness.</title>
        <authorList>
            <person name="Chen-Liaw A."/>
        </authorList>
    </citation>
    <scope>NUCLEOTIDE SEQUENCE</scope>
    <source>
        <strain evidence="2">D43st1_D9_D43t1_170807</strain>
    </source>
</reference>
<evidence type="ECO:0000259" key="1">
    <source>
        <dbReference type="PROSITE" id="PS51186"/>
    </source>
</evidence>
<dbReference type="Proteomes" id="UP001213042">
    <property type="component" value="Unassembled WGS sequence"/>
</dbReference>
<dbReference type="RefSeq" id="WP_195221728.1">
    <property type="nucleotide sequence ID" value="NZ_JADMWL010000027.1"/>
</dbReference>
<accession>A0AAW6EHH8</accession>
<protein>
    <submittedName>
        <fullName evidence="2">GNAT family N-acetyltransferase</fullName>
    </submittedName>
</protein>
<organism evidence="2 3">
    <name type="scientific">Ruminococcus bicirculans</name>
    <name type="common">ex Wegman et al. 2014</name>
    <dbReference type="NCBI Taxonomy" id="1160721"/>
    <lineage>
        <taxon>Bacteria</taxon>
        <taxon>Bacillati</taxon>
        <taxon>Bacillota</taxon>
        <taxon>Clostridia</taxon>
        <taxon>Eubacteriales</taxon>
        <taxon>Oscillospiraceae</taxon>
        <taxon>Ruminococcus</taxon>
    </lineage>
</organism>
<sequence length="163" mass="18587">MAISSEVFSDIDNELLRIESEIDVTQIYSFLNKVDRDFPIHLSSKVDLKEYAEKLKCHATICAVIENNVVSSLVAGYVENTTGKMAYISIVASSLECRGKGYAKFLLEKFVDICKQMHLKGIHLYAVPSNVRAMNLYKKIGFVEWQVEDEERPNDAHLVYYLN</sequence>
<evidence type="ECO:0000313" key="2">
    <source>
        <dbReference type="EMBL" id="MDB8751293.1"/>
    </source>
</evidence>
<proteinExistence type="predicted"/>
<dbReference type="Pfam" id="PF00583">
    <property type="entry name" value="Acetyltransf_1"/>
    <property type="match status" value="1"/>
</dbReference>
<evidence type="ECO:0000313" key="3">
    <source>
        <dbReference type="Proteomes" id="UP001213042"/>
    </source>
</evidence>